<gene>
    <name evidence="2" type="ORF">EU556_06805</name>
</gene>
<feature type="region of interest" description="Disordered" evidence="1">
    <location>
        <begin position="1"/>
        <end position="27"/>
    </location>
</feature>
<dbReference type="OrthoDB" id="9924528at2"/>
<feature type="region of interest" description="Disordered" evidence="1">
    <location>
        <begin position="54"/>
        <end position="74"/>
    </location>
</feature>
<evidence type="ECO:0000313" key="3">
    <source>
        <dbReference type="Proteomes" id="UP000298337"/>
    </source>
</evidence>
<sequence length="74" mass="8170">MTQQPRLHYPQPRRFSPSGPKPQSAINTPALQATQQADAALPLDVSWGCDFLGFPGTQRPTHYQPRPDDDAPAM</sequence>
<dbReference type="RefSeq" id="WP_135432400.1">
    <property type="nucleotide sequence ID" value="NZ_SRLA01000001.1"/>
</dbReference>
<dbReference type="Proteomes" id="UP000298337">
    <property type="component" value="Unassembled WGS sequence"/>
</dbReference>
<evidence type="ECO:0000313" key="2">
    <source>
        <dbReference type="EMBL" id="TGE10512.1"/>
    </source>
</evidence>
<evidence type="ECO:0000256" key="1">
    <source>
        <dbReference type="SAM" id="MobiDB-lite"/>
    </source>
</evidence>
<accession>A0A4Z0PDF4</accession>
<feature type="compositionally biased region" description="Basic and acidic residues" evidence="1">
    <location>
        <begin position="65"/>
        <end position="74"/>
    </location>
</feature>
<reference evidence="2 3" key="1">
    <citation type="submission" date="2019-04" db="EMBL/GenBank/DDBJ databases">
        <authorList>
            <person name="Feng G."/>
            <person name="Zhang J."/>
            <person name="Zhu H."/>
        </authorList>
    </citation>
    <scope>NUCLEOTIDE SEQUENCE [LARGE SCALE GENOMIC DNA]</scope>
    <source>
        <strain evidence="2 3">92R-1</strain>
    </source>
</reference>
<proteinExistence type="predicted"/>
<dbReference type="AlphaFoldDB" id="A0A4Z0PDF4"/>
<name>A0A4Z0PDF4_9BACT</name>
<dbReference type="EMBL" id="SRLA01000001">
    <property type="protein sequence ID" value="TGE10512.1"/>
    <property type="molecule type" value="Genomic_DNA"/>
</dbReference>
<organism evidence="2 3">
    <name type="scientific">Hymenobacter fodinae</name>
    <dbReference type="NCBI Taxonomy" id="2510796"/>
    <lineage>
        <taxon>Bacteria</taxon>
        <taxon>Pseudomonadati</taxon>
        <taxon>Bacteroidota</taxon>
        <taxon>Cytophagia</taxon>
        <taxon>Cytophagales</taxon>
        <taxon>Hymenobacteraceae</taxon>
        <taxon>Hymenobacter</taxon>
    </lineage>
</organism>
<keyword evidence="3" id="KW-1185">Reference proteome</keyword>
<comment type="caution">
    <text evidence="2">The sequence shown here is derived from an EMBL/GenBank/DDBJ whole genome shotgun (WGS) entry which is preliminary data.</text>
</comment>
<protein>
    <submittedName>
        <fullName evidence="2">Uncharacterized protein</fullName>
    </submittedName>
</protein>